<gene>
    <name evidence="1" type="ORF">H6G14_28405</name>
</gene>
<name>A0ABR8BQQ0_9NOSO</name>
<evidence type="ECO:0000313" key="1">
    <source>
        <dbReference type="EMBL" id="MBD2255146.1"/>
    </source>
</evidence>
<dbReference type="EMBL" id="JACJQL010000079">
    <property type="protein sequence ID" value="MBD2255146.1"/>
    <property type="molecule type" value="Genomic_DNA"/>
</dbReference>
<keyword evidence="2" id="KW-1185">Reference proteome</keyword>
<dbReference type="Proteomes" id="UP000621307">
    <property type="component" value="Unassembled WGS sequence"/>
</dbReference>
<sequence>MTEQITELQRCWYLSPPWRGEMPPVEIQLFEKVYLKSLKTFGYCYGIQWHQDCWHYIIEITDDAVHATKHQIIGTGRFKPTNLQKPAFTLGDRVILTSCCNAPKQRLVLGVALVRGELVYLIETISPTLPQIDMMPRRFSLVKEADLVRVMV</sequence>
<dbReference type="RefSeq" id="WP_190571823.1">
    <property type="nucleotide sequence ID" value="NZ_JACJQL010000079.1"/>
</dbReference>
<dbReference type="Pfam" id="PF07154">
    <property type="entry name" value="DUF1392"/>
    <property type="match status" value="1"/>
</dbReference>
<reference evidence="1 2" key="1">
    <citation type="journal article" date="2020" name="ISME J.">
        <title>Comparative genomics reveals insights into cyanobacterial evolution and habitat adaptation.</title>
        <authorList>
            <person name="Chen M.Y."/>
            <person name="Teng W.K."/>
            <person name="Zhao L."/>
            <person name="Hu C.X."/>
            <person name="Zhou Y.K."/>
            <person name="Han B.P."/>
            <person name="Song L.R."/>
            <person name="Shu W.S."/>
        </authorList>
    </citation>
    <scope>NUCLEOTIDE SEQUENCE [LARGE SCALE GENOMIC DNA]</scope>
    <source>
        <strain evidence="1 2">FACHB-3921</strain>
    </source>
</reference>
<evidence type="ECO:0000313" key="2">
    <source>
        <dbReference type="Proteomes" id="UP000621307"/>
    </source>
</evidence>
<comment type="caution">
    <text evidence="1">The sequence shown here is derived from an EMBL/GenBank/DDBJ whole genome shotgun (WGS) entry which is preliminary data.</text>
</comment>
<dbReference type="InterPro" id="IPR009824">
    <property type="entry name" value="DUF1392"/>
</dbReference>
<protein>
    <submittedName>
        <fullName evidence="1">DUF1392 domain-containing protein</fullName>
    </submittedName>
</protein>
<proteinExistence type="predicted"/>
<organism evidence="1 2">
    <name type="scientific">Nostoc parmelioides FACHB-3921</name>
    <dbReference type="NCBI Taxonomy" id="2692909"/>
    <lineage>
        <taxon>Bacteria</taxon>
        <taxon>Bacillati</taxon>
        <taxon>Cyanobacteriota</taxon>
        <taxon>Cyanophyceae</taxon>
        <taxon>Nostocales</taxon>
        <taxon>Nostocaceae</taxon>
        <taxon>Nostoc</taxon>
    </lineage>
</organism>
<accession>A0ABR8BQQ0</accession>